<keyword evidence="1" id="KW-0472">Membrane</keyword>
<proteinExistence type="predicted"/>
<keyword evidence="1" id="KW-0812">Transmembrane</keyword>
<evidence type="ECO:0000313" key="3">
    <source>
        <dbReference type="Proteomes" id="UP000070678"/>
    </source>
</evidence>
<dbReference type="InterPro" id="IPR025018">
    <property type="entry name" value="DUF3953"/>
</dbReference>
<dbReference type="PATRIC" id="fig|1303.78.peg.176"/>
<dbReference type="AlphaFoldDB" id="A0A139P369"/>
<dbReference type="Pfam" id="PF13129">
    <property type="entry name" value="DUF3953"/>
    <property type="match status" value="1"/>
</dbReference>
<feature type="transmembrane region" description="Helical" evidence="1">
    <location>
        <begin position="6"/>
        <end position="24"/>
    </location>
</feature>
<dbReference type="Proteomes" id="UP000070678">
    <property type="component" value="Unassembled WGS sequence"/>
</dbReference>
<evidence type="ECO:0000256" key="1">
    <source>
        <dbReference type="SAM" id="Phobius"/>
    </source>
</evidence>
<name>A0A139P369_STROR</name>
<protein>
    <recommendedName>
        <fullName evidence="4">DUF3953 domain-containing protein</fullName>
    </recommendedName>
</protein>
<feature type="transmembrane region" description="Helical" evidence="1">
    <location>
        <begin position="31"/>
        <end position="52"/>
    </location>
</feature>
<organism evidence="2 3">
    <name type="scientific">Streptococcus oralis</name>
    <dbReference type="NCBI Taxonomy" id="1303"/>
    <lineage>
        <taxon>Bacteria</taxon>
        <taxon>Bacillati</taxon>
        <taxon>Bacillota</taxon>
        <taxon>Bacilli</taxon>
        <taxon>Lactobacillales</taxon>
        <taxon>Streptococcaceae</taxon>
        <taxon>Streptococcus</taxon>
    </lineage>
</organism>
<comment type="caution">
    <text evidence="2">The sequence shown here is derived from an EMBL/GenBank/DDBJ whole genome shotgun (WGS) entry which is preliminary data.</text>
</comment>
<evidence type="ECO:0000313" key="2">
    <source>
        <dbReference type="EMBL" id="KXT82750.1"/>
    </source>
</evidence>
<gene>
    <name evidence="2" type="ORF">SORDD15_00173</name>
</gene>
<dbReference type="RefSeq" id="WP_061413554.1">
    <property type="nucleotide sequence ID" value="NZ_KQ969521.1"/>
</dbReference>
<sequence>MGFYLMVASMLLGLFAWKIGFSQFKEKKDKFLSILTSLAGTTLVLVAIWLGWPK</sequence>
<keyword evidence="1" id="KW-1133">Transmembrane helix</keyword>
<dbReference type="EMBL" id="LQNX01000003">
    <property type="protein sequence ID" value="KXT82750.1"/>
    <property type="molecule type" value="Genomic_DNA"/>
</dbReference>
<evidence type="ECO:0008006" key="4">
    <source>
        <dbReference type="Google" id="ProtNLM"/>
    </source>
</evidence>
<accession>A0A139P369</accession>
<reference evidence="2 3" key="1">
    <citation type="submission" date="2016-01" db="EMBL/GenBank/DDBJ databases">
        <title>Highly variable Streptococcus oralis are common among viridans streptococci isolated from primates.</title>
        <authorList>
            <person name="Denapaite D."/>
            <person name="Rieger M."/>
            <person name="Koendgen S."/>
            <person name="Brueckner R."/>
            <person name="Ochigava I."/>
            <person name="Kappeler P."/>
            <person name="Maetz-Rensing K."/>
            <person name="Leendertz F."/>
            <person name="Hakenbeck R."/>
        </authorList>
    </citation>
    <scope>NUCLEOTIDE SEQUENCE [LARGE SCALE GENOMIC DNA]</scope>
    <source>
        <strain evidence="2 3">DD15</strain>
    </source>
</reference>